<keyword evidence="2" id="KW-1185">Reference proteome</keyword>
<dbReference type="EMBL" id="JADEXS010000913">
    <property type="protein sequence ID" value="MBE9027473.1"/>
    <property type="molecule type" value="Genomic_DNA"/>
</dbReference>
<proteinExistence type="predicted"/>
<gene>
    <name evidence="1" type="ORF">IQ276_35165</name>
</gene>
<evidence type="ECO:0000313" key="1">
    <source>
        <dbReference type="EMBL" id="MBE9027473.1"/>
    </source>
</evidence>
<dbReference type="RefSeq" id="WP_193924975.1">
    <property type="nucleotide sequence ID" value="NZ_JADEXS020000001.1"/>
</dbReference>
<dbReference type="Proteomes" id="UP000622533">
    <property type="component" value="Unassembled WGS sequence"/>
</dbReference>
<dbReference type="AlphaFoldDB" id="A0A8J7A1X7"/>
<comment type="caution">
    <text evidence="1">The sequence shown here is derived from an EMBL/GenBank/DDBJ whole genome shotgun (WGS) entry which is preliminary data.</text>
</comment>
<reference evidence="1" key="1">
    <citation type="submission" date="2020-10" db="EMBL/GenBank/DDBJ databases">
        <authorList>
            <person name="Castelo-Branco R."/>
            <person name="Eusebio N."/>
            <person name="Adriana R."/>
            <person name="Vieira A."/>
            <person name="Brugerolle De Fraissinette N."/>
            <person name="Rezende De Castro R."/>
            <person name="Schneider M.P."/>
            <person name="Vasconcelos V."/>
            <person name="Leao P.N."/>
        </authorList>
    </citation>
    <scope>NUCLEOTIDE SEQUENCE</scope>
    <source>
        <strain evidence="1">LEGE 12446</strain>
    </source>
</reference>
<name>A0A8J7A1X7_DESMC</name>
<evidence type="ECO:0000313" key="2">
    <source>
        <dbReference type="Proteomes" id="UP000622533"/>
    </source>
</evidence>
<organism evidence="1 2">
    <name type="scientific">Desmonostoc muscorum LEGE 12446</name>
    <dbReference type="NCBI Taxonomy" id="1828758"/>
    <lineage>
        <taxon>Bacteria</taxon>
        <taxon>Bacillati</taxon>
        <taxon>Cyanobacteriota</taxon>
        <taxon>Cyanophyceae</taxon>
        <taxon>Nostocales</taxon>
        <taxon>Nostocaceae</taxon>
        <taxon>Desmonostoc</taxon>
    </lineage>
</organism>
<accession>A0A8J7A1X7</accession>
<sequence>MSELIFEPDKIYEFAQIDNFRVSWRLKYLETVFNPVNKEIRLHFHKLESSVEEQEDIYLSQSDIYQQVGSINEASEYEVRYEY</sequence>
<protein>
    <submittedName>
        <fullName evidence="1">Uncharacterized protein</fullName>
    </submittedName>
</protein>